<feature type="transmembrane region" description="Helical" evidence="9">
    <location>
        <begin position="257"/>
        <end position="289"/>
    </location>
</feature>
<keyword evidence="4" id="KW-1003">Cell membrane</keyword>
<feature type="transmembrane region" description="Helical" evidence="9">
    <location>
        <begin position="429"/>
        <end position="449"/>
    </location>
</feature>
<dbReference type="Proteomes" id="UP000003195">
    <property type="component" value="Unassembled WGS sequence"/>
</dbReference>
<reference evidence="11 12" key="1">
    <citation type="submission" date="2010-08" db="EMBL/GenBank/DDBJ databases">
        <authorList>
            <person name="Weinstock G."/>
            <person name="Sodergren E."/>
            <person name="Clifton S."/>
            <person name="Fulton L."/>
            <person name="Fulton B."/>
            <person name="Courtney L."/>
            <person name="Fronick C."/>
            <person name="Harrison M."/>
            <person name="Strong C."/>
            <person name="Farmer C."/>
            <person name="Delahaunty K."/>
            <person name="Markovic C."/>
            <person name="Hall O."/>
            <person name="Minx P."/>
            <person name="Tomlinson C."/>
            <person name="Mitreva M."/>
            <person name="Hou S."/>
            <person name="Chen J."/>
            <person name="Wollam A."/>
            <person name="Pepin K.H."/>
            <person name="Johnson M."/>
            <person name="Bhonagiri V."/>
            <person name="Zhang X."/>
            <person name="Suruliraj S."/>
            <person name="Warren W."/>
            <person name="Chinwalla A."/>
            <person name="Mardis E.R."/>
            <person name="Wilson R.K."/>
        </authorList>
    </citation>
    <scope>NUCLEOTIDE SEQUENCE [LARGE SCALE GENOMIC DNA]</scope>
    <source>
        <strain evidence="11 12">F0359</strain>
    </source>
</reference>
<comment type="caution">
    <text evidence="11">The sequence shown here is derived from an EMBL/GenBank/DDBJ whole genome shotgun (WGS) entry which is preliminary data.</text>
</comment>
<dbReference type="EMBL" id="AECS01000036">
    <property type="protein sequence ID" value="EFQ04254.1"/>
    <property type="molecule type" value="Genomic_DNA"/>
</dbReference>
<feature type="transmembrane region" description="Helical" evidence="9">
    <location>
        <begin position="173"/>
        <end position="195"/>
    </location>
</feature>
<comment type="similarity">
    <text evidence="8">Belongs to the NhaC Na(+)/H(+) (TC 2.A.35) antiporter family.</text>
</comment>
<evidence type="ECO:0000256" key="3">
    <source>
        <dbReference type="ARBA" id="ARBA00022449"/>
    </source>
</evidence>
<dbReference type="HOGENOM" id="CLU_043525_0_0_9"/>
<keyword evidence="2" id="KW-0813">Transport</keyword>
<dbReference type="AlphaFoldDB" id="E2ZBM6"/>
<feature type="transmembrane region" description="Helical" evidence="9">
    <location>
        <begin position="310"/>
        <end position="337"/>
    </location>
</feature>
<protein>
    <submittedName>
        <fullName evidence="11">Na+/H+ antiporter family protein</fullName>
    </submittedName>
</protein>
<evidence type="ECO:0000256" key="8">
    <source>
        <dbReference type="ARBA" id="ARBA00038435"/>
    </source>
</evidence>
<feature type="domain" description="Na+/H+ antiporter NhaC-like C-terminal" evidence="10">
    <location>
        <begin position="61"/>
        <end position="236"/>
    </location>
</feature>
<dbReference type="STRING" id="706434.HMPREF9429_00857"/>
<evidence type="ECO:0000256" key="1">
    <source>
        <dbReference type="ARBA" id="ARBA00004651"/>
    </source>
</evidence>
<dbReference type="PANTHER" id="PTHR33451">
    <property type="entry name" value="MALATE-2H(+)/NA(+)-LACTATE ANTIPORTER"/>
    <property type="match status" value="1"/>
</dbReference>
<proteinExistence type="inferred from homology"/>
<feature type="domain" description="Na+/H+ antiporter NhaC-like C-terminal" evidence="10">
    <location>
        <begin position="251"/>
        <end position="446"/>
    </location>
</feature>
<dbReference type="InterPro" id="IPR052180">
    <property type="entry name" value="NhaC_Na-H+_Antiporter"/>
</dbReference>
<keyword evidence="5 9" id="KW-0812">Transmembrane</keyword>
<dbReference type="GO" id="GO:0015297">
    <property type="term" value="F:antiporter activity"/>
    <property type="evidence" value="ECO:0007669"/>
    <property type="project" value="UniProtKB-KW"/>
</dbReference>
<evidence type="ECO:0000313" key="11">
    <source>
        <dbReference type="EMBL" id="EFQ04254.1"/>
    </source>
</evidence>
<dbReference type="eggNOG" id="COG1757">
    <property type="taxonomic scope" value="Bacteria"/>
</dbReference>
<evidence type="ECO:0000256" key="7">
    <source>
        <dbReference type="ARBA" id="ARBA00023136"/>
    </source>
</evidence>
<feature type="transmembrane region" description="Helical" evidence="9">
    <location>
        <begin position="59"/>
        <end position="76"/>
    </location>
</feature>
<evidence type="ECO:0000256" key="9">
    <source>
        <dbReference type="SAM" id="Phobius"/>
    </source>
</evidence>
<sequence length="475" mass="50147">MDGNQDEVRKEAAVQTEQKDAEIKPNGTALFPFIVFVGVYLGAGIILQMQGVEMPFYQFPAPLASIIGIIVAFALLKGKFSDKFNTFIEGCGNPDILIMCMIFLLAGGFAVVCKAMGGIDSTVNLGLTYIPPQYLAAGVFLISAFISTATGTSVGCCAAVGPIAVAIAEKSGTPLGLVLGCLIGGAMLGDNLSIISDTTIASTRTQGCEMKDKFKLNLWLTIVPAVITFVLLVIFGGSDGAVSSGEHPYSLIKILPYIVVLVTAVAGVDVFLVLVGGTVLAGIIGMSYGDLTFLSFMQAIYKGFSGMFDIFLLSLLTGGLAAMVSRAGGIAFLLHSVEKFITGSKSAQIGISGLVSVTDIALANNTVSIIINGEMAKKLCYRFKVDPRRSAALLSTFSSIFQGLIPYGAQMLIVTGFTAGAVSPLEVLPYTWFLYLLAISAIVSIFVPFSDGFIRKDPWNYEHETAQSKVDALVK</sequence>
<gene>
    <name evidence="11" type="ORF">HMPREF9429_00857</name>
</gene>
<feature type="transmembrane region" description="Helical" evidence="9">
    <location>
        <begin position="134"/>
        <end position="167"/>
    </location>
</feature>
<feature type="transmembrane region" description="Helical" evidence="9">
    <location>
        <begin position="216"/>
        <end position="237"/>
    </location>
</feature>
<keyword evidence="6 9" id="KW-1133">Transmembrane helix</keyword>
<evidence type="ECO:0000256" key="5">
    <source>
        <dbReference type="ARBA" id="ARBA00022692"/>
    </source>
</evidence>
<dbReference type="Pfam" id="PF03553">
    <property type="entry name" value="Na_H_antiporter"/>
    <property type="match status" value="2"/>
</dbReference>
<dbReference type="RefSeq" id="WP_006941881.1">
    <property type="nucleotide sequence ID" value="NZ_GL538208.1"/>
</dbReference>
<evidence type="ECO:0000256" key="4">
    <source>
        <dbReference type="ARBA" id="ARBA00022475"/>
    </source>
</evidence>
<evidence type="ECO:0000256" key="2">
    <source>
        <dbReference type="ARBA" id="ARBA00022448"/>
    </source>
</evidence>
<comment type="subcellular location">
    <subcellularLocation>
        <location evidence="1">Cell membrane</location>
        <topology evidence="1">Multi-pass membrane protein</topology>
    </subcellularLocation>
</comment>
<feature type="transmembrane region" description="Helical" evidence="9">
    <location>
        <begin position="349"/>
        <end position="371"/>
    </location>
</feature>
<dbReference type="InterPro" id="IPR018461">
    <property type="entry name" value="Na/H_Antiport_NhaC-like_C"/>
</dbReference>
<evidence type="ECO:0000313" key="12">
    <source>
        <dbReference type="Proteomes" id="UP000003195"/>
    </source>
</evidence>
<keyword evidence="7 9" id="KW-0472">Membrane</keyword>
<name>E2ZBM6_9FIRM</name>
<feature type="transmembrane region" description="Helical" evidence="9">
    <location>
        <begin position="29"/>
        <end position="47"/>
    </location>
</feature>
<dbReference type="PANTHER" id="PTHR33451:SF4">
    <property type="entry name" value="NA+_H+ ANTIPORTER"/>
    <property type="match status" value="1"/>
</dbReference>
<accession>E2ZBM6</accession>
<organism evidence="11 12">
    <name type="scientific">Megasphaera micronuciformis F0359</name>
    <dbReference type="NCBI Taxonomy" id="706434"/>
    <lineage>
        <taxon>Bacteria</taxon>
        <taxon>Bacillati</taxon>
        <taxon>Bacillota</taxon>
        <taxon>Negativicutes</taxon>
        <taxon>Veillonellales</taxon>
        <taxon>Veillonellaceae</taxon>
        <taxon>Megasphaera</taxon>
    </lineage>
</organism>
<evidence type="ECO:0000256" key="6">
    <source>
        <dbReference type="ARBA" id="ARBA00022989"/>
    </source>
</evidence>
<keyword evidence="3" id="KW-0050">Antiport</keyword>
<feature type="transmembrane region" description="Helical" evidence="9">
    <location>
        <begin position="96"/>
        <end position="113"/>
    </location>
</feature>
<keyword evidence="12" id="KW-1185">Reference proteome</keyword>
<feature type="transmembrane region" description="Helical" evidence="9">
    <location>
        <begin position="391"/>
        <end position="409"/>
    </location>
</feature>
<evidence type="ECO:0000259" key="10">
    <source>
        <dbReference type="Pfam" id="PF03553"/>
    </source>
</evidence>
<dbReference type="GO" id="GO:0005886">
    <property type="term" value="C:plasma membrane"/>
    <property type="evidence" value="ECO:0007669"/>
    <property type="project" value="UniProtKB-SubCell"/>
</dbReference>